<evidence type="ECO:0000256" key="18">
    <source>
        <dbReference type="HAMAP-Rule" id="MF_01966"/>
    </source>
</evidence>
<evidence type="ECO:0000256" key="6">
    <source>
        <dbReference type="ARBA" id="ARBA00022741"/>
    </source>
</evidence>
<dbReference type="CDD" id="cd01171">
    <property type="entry name" value="YXKO-related"/>
    <property type="match status" value="1"/>
</dbReference>
<dbReference type="PIRSF" id="PIRSF017184">
    <property type="entry name" value="Nnr"/>
    <property type="match status" value="1"/>
</dbReference>
<comment type="similarity">
    <text evidence="17">Belongs to the NnrD/CARKD family.</text>
</comment>
<evidence type="ECO:0000256" key="14">
    <source>
        <dbReference type="ARBA" id="ARBA00025153"/>
    </source>
</evidence>
<gene>
    <name evidence="18" type="primary">nnrE</name>
    <name evidence="17" type="synonym">nnrD</name>
    <name evidence="22" type="ORF">WG929_07110</name>
</gene>
<comment type="similarity">
    <text evidence="3 19">In the N-terminal section; belongs to the NnrE/AIBP family.</text>
</comment>
<feature type="domain" description="YjeF N-terminal" evidence="21">
    <location>
        <begin position="21"/>
        <end position="223"/>
    </location>
</feature>
<evidence type="ECO:0000256" key="4">
    <source>
        <dbReference type="ARBA" id="ARBA00009524"/>
    </source>
</evidence>
<dbReference type="PROSITE" id="PS51383">
    <property type="entry name" value="YJEF_C_3"/>
    <property type="match status" value="1"/>
</dbReference>
<evidence type="ECO:0000256" key="8">
    <source>
        <dbReference type="ARBA" id="ARBA00022857"/>
    </source>
</evidence>
<evidence type="ECO:0000256" key="5">
    <source>
        <dbReference type="ARBA" id="ARBA00022723"/>
    </source>
</evidence>
<comment type="similarity">
    <text evidence="18">Belongs to the NnrE/AIBP family.</text>
</comment>
<dbReference type="Gene3D" id="3.40.1190.20">
    <property type="match status" value="1"/>
</dbReference>
<comment type="catalytic activity">
    <reaction evidence="1 18 19">
        <text>(6R)-NADHX = (6S)-NADHX</text>
        <dbReference type="Rhea" id="RHEA:32215"/>
        <dbReference type="ChEBI" id="CHEBI:64074"/>
        <dbReference type="ChEBI" id="CHEBI:64075"/>
        <dbReference type="EC" id="5.1.99.6"/>
    </reaction>
</comment>
<dbReference type="InterPro" id="IPR036652">
    <property type="entry name" value="YjeF_N_dom_sf"/>
</dbReference>
<keyword evidence="23" id="KW-1185">Reference proteome</keyword>
<accession>A0ABW8NGU2</accession>
<evidence type="ECO:0000313" key="23">
    <source>
        <dbReference type="Proteomes" id="UP001620597"/>
    </source>
</evidence>
<dbReference type="InterPro" id="IPR017953">
    <property type="entry name" value="Carbohydrate_kinase_pred_CS"/>
</dbReference>
<protein>
    <recommendedName>
        <fullName evidence="19">Bifunctional NAD(P)H-hydrate repair enzyme</fullName>
    </recommendedName>
    <alternativeName>
        <fullName evidence="19">Nicotinamide nucleotide repair protein</fullName>
    </alternativeName>
    <domain>
        <recommendedName>
            <fullName evidence="19">ADP-dependent (S)-NAD(P)H-hydrate dehydratase</fullName>
            <ecNumber evidence="19">4.2.1.136</ecNumber>
        </recommendedName>
        <alternativeName>
            <fullName evidence="19">ADP-dependent NAD(P)HX dehydratase</fullName>
        </alternativeName>
    </domain>
    <domain>
        <recommendedName>
            <fullName evidence="19">NAD(P)H-hydrate epimerase</fullName>
            <ecNumber evidence="19">5.1.99.6</ecNumber>
        </recommendedName>
    </domain>
</protein>
<feature type="domain" description="YjeF C-terminal" evidence="20">
    <location>
        <begin position="236"/>
        <end position="508"/>
    </location>
</feature>
<dbReference type="PANTHER" id="PTHR12592:SF0">
    <property type="entry name" value="ATP-DEPENDENT (S)-NAD(P)H-HYDRATE DEHYDRATASE"/>
    <property type="match status" value="1"/>
</dbReference>
<evidence type="ECO:0000259" key="21">
    <source>
        <dbReference type="PROSITE" id="PS51385"/>
    </source>
</evidence>
<dbReference type="Pfam" id="PF01256">
    <property type="entry name" value="Carb_kinase"/>
    <property type="match status" value="1"/>
</dbReference>
<dbReference type="EC" id="5.1.99.6" evidence="19"/>
<reference evidence="22 23" key="1">
    <citation type="submission" date="2024-03" db="EMBL/GenBank/DDBJ databases">
        <title>High-quality draft genome sequence of Oceanobacter sp. wDCs-4.</title>
        <authorList>
            <person name="Dong C."/>
        </authorList>
    </citation>
    <scope>NUCLEOTIDE SEQUENCE [LARGE SCALE GENOMIC DNA]</scope>
    <source>
        <strain evidence="23">wDCs-4</strain>
    </source>
</reference>
<dbReference type="EMBL" id="JBBKTX010000007">
    <property type="protein sequence ID" value="MFK4752174.1"/>
    <property type="molecule type" value="Genomic_DNA"/>
</dbReference>
<comment type="catalytic activity">
    <reaction evidence="16 17 19">
        <text>(6S)-NADPHX + ADP = AMP + phosphate + NADPH + H(+)</text>
        <dbReference type="Rhea" id="RHEA:32235"/>
        <dbReference type="ChEBI" id="CHEBI:15378"/>
        <dbReference type="ChEBI" id="CHEBI:43474"/>
        <dbReference type="ChEBI" id="CHEBI:57783"/>
        <dbReference type="ChEBI" id="CHEBI:64076"/>
        <dbReference type="ChEBI" id="CHEBI:456215"/>
        <dbReference type="ChEBI" id="CHEBI:456216"/>
        <dbReference type="EC" id="4.2.1.136"/>
    </reaction>
</comment>
<keyword evidence="6 17" id="KW-0547">Nucleotide-binding</keyword>
<feature type="binding site" evidence="18">
    <location>
        <position position="70"/>
    </location>
    <ligand>
        <name>K(+)</name>
        <dbReference type="ChEBI" id="CHEBI:29103"/>
    </ligand>
</feature>
<comment type="similarity">
    <text evidence="4 19">In the C-terminal section; belongs to the NnrD/CARKD family.</text>
</comment>
<feature type="binding site" evidence="18">
    <location>
        <begin position="137"/>
        <end position="143"/>
    </location>
    <ligand>
        <name>(6S)-NADPHX</name>
        <dbReference type="ChEBI" id="CHEBI:64076"/>
    </ligand>
</feature>
<dbReference type="InterPro" id="IPR030677">
    <property type="entry name" value="Nnr"/>
</dbReference>
<comment type="catalytic activity">
    <reaction evidence="2 18 19">
        <text>(6R)-NADPHX = (6S)-NADPHX</text>
        <dbReference type="Rhea" id="RHEA:32227"/>
        <dbReference type="ChEBI" id="CHEBI:64076"/>
        <dbReference type="ChEBI" id="CHEBI:64077"/>
        <dbReference type="EC" id="5.1.99.6"/>
    </reaction>
</comment>
<dbReference type="HAMAP" id="MF_01965">
    <property type="entry name" value="NADHX_dehydratase"/>
    <property type="match status" value="1"/>
</dbReference>
<comment type="subunit">
    <text evidence="17">Homotetramer.</text>
</comment>
<feature type="binding site" evidence="17">
    <location>
        <begin position="419"/>
        <end position="423"/>
    </location>
    <ligand>
        <name>AMP</name>
        <dbReference type="ChEBI" id="CHEBI:456215"/>
    </ligand>
</feature>
<evidence type="ECO:0000313" key="22">
    <source>
        <dbReference type="EMBL" id="MFK4752174.1"/>
    </source>
</evidence>
<keyword evidence="11 18" id="KW-0413">Isomerase</keyword>
<feature type="binding site" evidence="17">
    <location>
        <position position="332"/>
    </location>
    <ligand>
        <name>(6S)-NADPHX</name>
        <dbReference type="ChEBI" id="CHEBI:64076"/>
    </ligand>
</feature>
<evidence type="ECO:0000256" key="13">
    <source>
        <dbReference type="ARBA" id="ARBA00023268"/>
    </source>
</evidence>
<dbReference type="Proteomes" id="UP001620597">
    <property type="component" value="Unassembled WGS sequence"/>
</dbReference>
<evidence type="ECO:0000256" key="12">
    <source>
        <dbReference type="ARBA" id="ARBA00023239"/>
    </source>
</evidence>
<evidence type="ECO:0000256" key="10">
    <source>
        <dbReference type="ARBA" id="ARBA00023027"/>
    </source>
</evidence>
<dbReference type="InterPro" id="IPR029056">
    <property type="entry name" value="Ribokinase-like"/>
</dbReference>
<feature type="binding site" evidence="17">
    <location>
        <position position="448"/>
    </location>
    <ligand>
        <name>AMP</name>
        <dbReference type="ChEBI" id="CHEBI:456215"/>
    </ligand>
</feature>
<keyword evidence="5 18" id="KW-0479">Metal-binding</keyword>
<keyword evidence="9 18" id="KW-0630">Potassium</keyword>
<dbReference type="PROSITE" id="PS51385">
    <property type="entry name" value="YJEF_N"/>
    <property type="match status" value="1"/>
</dbReference>
<feature type="binding site" evidence="18">
    <location>
        <position position="169"/>
    </location>
    <ligand>
        <name>K(+)</name>
        <dbReference type="ChEBI" id="CHEBI:29103"/>
    </ligand>
</feature>
<evidence type="ECO:0000256" key="15">
    <source>
        <dbReference type="ARBA" id="ARBA00048238"/>
    </source>
</evidence>
<organism evidence="22 23">
    <name type="scientific">Oceanobacter antarcticus</name>
    <dbReference type="NCBI Taxonomy" id="3133425"/>
    <lineage>
        <taxon>Bacteria</taxon>
        <taxon>Pseudomonadati</taxon>
        <taxon>Pseudomonadota</taxon>
        <taxon>Gammaproteobacteria</taxon>
        <taxon>Oceanospirillales</taxon>
        <taxon>Oceanospirillaceae</taxon>
        <taxon>Oceanobacter</taxon>
    </lineage>
</organism>
<evidence type="ECO:0000256" key="19">
    <source>
        <dbReference type="PIRNR" id="PIRNR017184"/>
    </source>
</evidence>
<dbReference type="SUPFAM" id="SSF64153">
    <property type="entry name" value="YjeF N-terminal domain-like"/>
    <property type="match status" value="1"/>
</dbReference>
<evidence type="ECO:0000256" key="1">
    <source>
        <dbReference type="ARBA" id="ARBA00000013"/>
    </source>
</evidence>
<keyword evidence="8 17" id="KW-0521">NADP</keyword>
<evidence type="ECO:0000256" key="9">
    <source>
        <dbReference type="ARBA" id="ARBA00022958"/>
    </source>
</evidence>
<evidence type="ECO:0000256" key="16">
    <source>
        <dbReference type="ARBA" id="ARBA00049209"/>
    </source>
</evidence>
<dbReference type="Pfam" id="PF03853">
    <property type="entry name" value="YjeF_N"/>
    <property type="match status" value="1"/>
</dbReference>
<dbReference type="InterPro" id="IPR004443">
    <property type="entry name" value="YjeF_N_dom"/>
</dbReference>
<feature type="binding site" evidence="18">
    <location>
        <position position="166"/>
    </location>
    <ligand>
        <name>(6S)-NADPHX</name>
        <dbReference type="ChEBI" id="CHEBI:64076"/>
    </ligand>
</feature>
<comment type="cofactor">
    <cofactor evidence="17">
        <name>Mg(2+)</name>
        <dbReference type="ChEBI" id="CHEBI:18420"/>
    </cofactor>
</comment>
<comment type="function">
    <text evidence="18">Catalyzes the epimerization of the S- and R-forms of NAD(P)HX, a damaged form of NAD(P)H that is a result of enzymatic or heat-dependent hydration. This is a prerequisite for the S-specific NAD(P)H-hydrate dehydratase to allow the repair of both epimers of NAD(P)HX.</text>
</comment>
<feature type="binding site" evidence="18">
    <location>
        <begin position="69"/>
        <end position="73"/>
    </location>
    <ligand>
        <name>(6S)-NADPHX</name>
        <dbReference type="ChEBI" id="CHEBI:64076"/>
    </ligand>
</feature>
<feature type="binding site" evidence="18">
    <location>
        <position position="133"/>
    </location>
    <ligand>
        <name>K(+)</name>
        <dbReference type="ChEBI" id="CHEBI:29103"/>
    </ligand>
</feature>
<evidence type="ECO:0000256" key="3">
    <source>
        <dbReference type="ARBA" id="ARBA00006001"/>
    </source>
</evidence>
<dbReference type="Gene3D" id="3.40.50.10260">
    <property type="entry name" value="YjeF N-terminal domain"/>
    <property type="match status" value="1"/>
</dbReference>
<comment type="caution">
    <text evidence="22">The sequence shown here is derived from an EMBL/GenBank/DDBJ whole genome shotgun (WGS) entry which is preliminary data.</text>
</comment>
<evidence type="ECO:0000256" key="11">
    <source>
        <dbReference type="ARBA" id="ARBA00023235"/>
    </source>
</evidence>
<dbReference type="SUPFAM" id="SSF53613">
    <property type="entry name" value="Ribokinase-like"/>
    <property type="match status" value="1"/>
</dbReference>
<dbReference type="NCBIfam" id="TIGR00197">
    <property type="entry name" value="yjeF_nterm"/>
    <property type="match status" value="1"/>
</dbReference>
<dbReference type="PANTHER" id="PTHR12592">
    <property type="entry name" value="ATP-DEPENDENT (S)-NAD(P)H-HYDRATE DEHYDRATASE FAMILY MEMBER"/>
    <property type="match status" value="1"/>
</dbReference>
<evidence type="ECO:0000256" key="17">
    <source>
        <dbReference type="HAMAP-Rule" id="MF_01965"/>
    </source>
</evidence>
<evidence type="ECO:0000256" key="2">
    <source>
        <dbReference type="ARBA" id="ARBA00000909"/>
    </source>
</evidence>
<comment type="function">
    <text evidence="14 19">Bifunctional enzyme that catalyzes the epimerization of the S- and R-forms of NAD(P)HX and the dehydration of the S-form of NAD(P)HX at the expense of ADP, which is converted to AMP. This allows the repair of both epimers of NAD(P)HX, a damaged form of NAD(P)H that is a result of enzymatic or heat-dependent hydration.</text>
</comment>
<sequence>MKRPNSIVDHLPGALYSAEQVRELDQAAITFEGIRTFELMARAGEAAFACLLGRWGYTESVCVMAGAGNNGGDGYVLAALAALHGMSVSLYTLGNHEQVSAATAEAAQLALDAGVIPQVFEGELDFDGELIVDALFGTGLNATVAGVYADAIWAINAHPADVLSLDIPSGLDANTGCVLGVAVRADMTVTFVGTKRGLLVADGPDLCGEIAFAALSTEAAAAGRLIPDCERISWHRLQQLGQLLPVRTGNSHKGHFGHVLVVGGDQGMVGAVTMAAEAAGRTGAGLVSCATRPEHSVAVLARRPEVMVHGVSSGLELTGLLDSASVLAVGPGMGQSSWSELMLQQVLNSEKPLVLDADGLNLLATPAWFHEFSERNVVLTPHPGEAARLLGLDTIEIQQNRFVAARALAEKYQAVVVLKGRGTLIARPDGRVAVCTDGNSGMATGGMGDVLTGVIAALMAQGSDAWHAARLGVCLHSAAADLAAAEGGSRGLLATDVFPYLRALNNES</sequence>
<dbReference type="NCBIfam" id="TIGR00196">
    <property type="entry name" value="yjeF_cterm"/>
    <property type="match status" value="1"/>
</dbReference>
<keyword evidence="12 17" id="KW-0456">Lyase</keyword>
<name>A0ABW8NGU2_9GAMM</name>
<dbReference type="EC" id="4.2.1.136" evidence="19"/>
<comment type="cofactor">
    <cofactor evidence="18 19">
        <name>K(+)</name>
        <dbReference type="ChEBI" id="CHEBI:29103"/>
    </cofactor>
    <text evidence="18 19">Binds 1 potassium ion per subunit.</text>
</comment>
<keyword evidence="10 17" id="KW-0520">NAD</keyword>
<dbReference type="HAMAP" id="MF_01966">
    <property type="entry name" value="NADHX_epimerase"/>
    <property type="match status" value="1"/>
</dbReference>
<feature type="binding site" evidence="17">
    <location>
        <position position="449"/>
    </location>
    <ligand>
        <name>(6S)-NADPHX</name>
        <dbReference type="ChEBI" id="CHEBI:64076"/>
    </ligand>
</feature>
<proteinExistence type="inferred from homology"/>
<keyword evidence="7 17" id="KW-0067">ATP-binding</keyword>
<evidence type="ECO:0000259" key="20">
    <source>
        <dbReference type="PROSITE" id="PS51383"/>
    </source>
</evidence>
<keyword evidence="13" id="KW-0511">Multifunctional enzyme</keyword>
<comment type="catalytic activity">
    <reaction evidence="15 17 19">
        <text>(6S)-NADHX + ADP = AMP + phosphate + NADH + H(+)</text>
        <dbReference type="Rhea" id="RHEA:32223"/>
        <dbReference type="ChEBI" id="CHEBI:15378"/>
        <dbReference type="ChEBI" id="CHEBI:43474"/>
        <dbReference type="ChEBI" id="CHEBI:57945"/>
        <dbReference type="ChEBI" id="CHEBI:64074"/>
        <dbReference type="ChEBI" id="CHEBI:456215"/>
        <dbReference type="ChEBI" id="CHEBI:456216"/>
        <dbReference type="EC" id="4.2.1.136"/>
    </reaction>
</comment>
<feature type="binding site" evidence="17">
    <location>
        <position position="271"/>
    </location>
    <ligand>
        <name>(6S)-NADPHX</name>
        <dbReference type="ChEBI" id="CHEBI:64076"/>
    </ligand>
</feature>
<feature type="binding site" evidence="18">
    <location>
        <position position="148"/>
    </location>
    <ligand>
        <name>(6S)-NADPHX</name>
        <dbReference type="ChEBI" id="CHEBI:64076"/>
    </ligand>
</feature>
<comment type="function">
    <text evidence="17">Catalyzes the dehydration of the S-form of NAD(P)HX at the expense of ADP, which is converted to AMP. Together with NAD(P)HX epimerase, which catalyzes the epimerization of the S- and R-forms, the enzyme allows the repair of both epimers of NAD(P)HX, a damaged form of NAD(P)H that is a result of enzymatic or heat-dependent hydration.</text>
</comment>
<feature type="binding site" evidence="17">
    <location>
        <position position="382"/>
    </location>
    <ligand>
        <name>(6S)-NADPHX</name>
        <dbReference type="ChEBI" id="CHEBI:64076"/>
    </ligand>
</feature>
<evidence type="ECO:0000256" key="7">
    <source>
        <dbReference type="ARBA" id="ARBA00022840"/>
    </source>
</evidence>
<dbReference type="RefSeq" id="WP_416205495.1">
    <property type="nucleotide sequence ID" value="NZ_JBBKTX010000007.1"/>
</dbReference>
<dbReference type="PROSITE" id="PS01050">
    <property type="entry name" value="YJEF_C_2"/>
    <property type="match status" value="1"/>
</dbReference>
<dbReference type="InterPro" id="IPR000631">
    <property type="entry name" value="CARKD"/>
</dbReference>